<feature type="non-terminal residue" evidence="2">
    <location>
        <position position="1"/>
    </location>
</feature>
<organism evidence="2">
    <name type="scientific">Amblyomma americanum</name>
    <name type="common">Lone star tick</name>
    <dbReference type="NCBI Taxonomy" id="6943"/>
    <lineage>
        <taxon>Eukaryota</taxon>
        <taxon>Metazoa</taxon>
        <taxon>Ecdysozoa</taxon>
        <taxon>Arthropoda</taxon>
        <taxon>Chelicerata</taxon>
        <taxon>Arachnida</taxon>
        <taxon>Acari</taxon>
        <taxon>Parasitiformes</taxon>
        <taxon>Ixodida</taxon>
        <taxon>Ixodoidea</taxon>
        <taxon>Ixodidae</taxon>
        <taxon>Amblyomminae</taxon>
        <taxon>Amblyomma</taxon>
    </lineage>
</organism>
<dbReference type="InterPro" id="IPR002223">
    <property type="entry name" value="Kunitz_BPTI"/>
</dbReference>
<name>A0A0C9R054_AMBAM</name>
<dbReference type="Pfam" id="PF00014">
    <property type="entry name" value="Kunitz_BPTI"/>
    <property type="match status" value="1"/>
</dbReference>
<dbReference type="SUPFAM" id="SSF57362">
    <property type="entry name" value="BPTI-like"/>
    <property type="match status" value="2"/>
</dbReference>
<proteinExistence type="evidence at transcript level"/>
<dbReference type="EMBL" id="GBZX01002365">
    <property type="protein sequence ID" value="JAG90375.1"/>
    <property type="molecule type" value="mRNA"/>
</dbReference>
<protein>
    <submittedName>
        <fullName evidence="2">Putative kunitz/bovine pancreatic trypsin inhibitor domain protein</fullName>
    </submittedName>
</protein>
<evidence type="ECO:0000313" key="2">
    <source>
        <dbReference type="EMBL" id="JAG90375.1"/>
    </source>
</evidence>
<feature type="domain" description="BPTI/Kunitz inhibitor" evidence="1">
    <location>
        <begin position="17"/>
        <end position="51"/>
    </location>
</feature>
<dbReference type="Gene3D" id="4.10.410.10">
    <property type="entry name" value="Pancreatic trypsin inhibitor Kunitz domain"/>
    <property type="match status" value="1"/>
</dbReference>
<dbReference type="PROSITE" id="PS50279">
    <property type="entry name" value="BPTI_KUNITZ_2"/>
    <property type="match status" value="1"/>
</dbReference>
<evidence type="ECO:0000259" key="1">
    <source>
        <dbReference type="PROSITE" id="PS50279"/>
    </source>
</evidence>
<sequence>WMCDKKNGITVCRRHDYYYDPATNRCNFLGFLGCGRNGNNFPSHPDCIAHCKQGADSRWIEFFRRRFPGCHMKSNPLNDTGDIRRFYYNSTSRECEAVDVKTGDHYFPSMNFCLEVCPTSKKGLERCNEESETGQSPQGWSCSTHDGFVLCNKTAATNK</sequence>
<dbReference type="AlphaFoldDB" id="A0A0C9R054"/>
<dbReference type="InterPro" id="IPR036880">
    <property type="entry name" value="Kunitz_BPTI_sf"/>
</dbReference>
<reference evidence="2" key="1">
    <citation type="journal article" date="2015" name="PLoS ONE">
        <title>An Insight into the Sialome of the Lone Star Tick, Amblyomma americanum, with a Glimpse on Its Time Dependent Gene Expression.</title>
        <authorList>
            <person name="Karim S."/>
            <person name="Ribeiro J.M."/>
        </authorList>
    </citation>
    <scope>NUCLEOTIDE SEQUENCE</scope>
    <source>
        <tissue evidence="2">Salivary gland</tissue>
    </source>
</reference>
<dbReference type="GO" id="GO:0004867">
    <property type="term" value="F:serine-type endopeptidase inhibitor activity"/>
    <property type="evidence" value="ECO:0007669"/>
    <property type="project" value="InterPro"/>
</dbReference>
<accession>A0A0C9R054</accession>